<gene>
    <name evidence="1" type="ORF">FJTKL_05011</name>
</gene>
<sequence length="68" mass="7450">MSRHRDCPASMPSKLFNHSHALKMLAKSHNKKSTIRRVASSFTPFSTPGARGLASSPTLCLVGRRDRG</sequence>
<evidence type="ECO:0000313" key="1">
    <source>
        <dbReference type="EMBL" id="KAL2287615.1"/>
    </source>
</evidence>
<evidence type="ECO:0000313" key="2">
    <source>
        <dbReference type="Proteomes" id="UP001600888"/>
    </source>
</evidence>
<reference evidence="1 2" key="1">
    <citation type="submission" date="2024-03" db="EMBL/GenBank/DDBJ databases">
        <title>A high-quality draft genome sequence of Diaporthe vaccinii, a causative agent of upright dieback and viscid rot disease in cranberry plants.</title>
        <authorList>
            <person name="Sarrasin M."/>
            <person name="Lang B.F."/>
            <person name="Burger G."/>
        </authorList>
    </citation>
    <scope>NUCLEOTIDE SEQUENCE [LARGE SCALE GENOMIC DNA]</scope>
    <source>
        <strain evidence="1 2">IS7</strain>
    </source>
</reference>
<protein>
    <submittedName>
        <fullName evidence="1">Uncharacterized protein</fullName>
    </submittedName>
</protein>
<dbReference type="Proteomes" id="UP001600888">
    <property type="component" value="Unassembled WGS sequence"/>
</dbReference>
<accession>A0ABR4EYU4</accession>
<keyword evidence="2" id="KW-1185">Reference proteome</keyword>
<name>A0ABR4EYU4_9PEZI</name>
<comment type="caution">
    <text evidence="1">The sequence shown here is derived from an EMBL/GenBank/DDBJ whole genome shotgun (WGS) entry which is preliminary data.</text>
</comment>
<dbReference type="EMBL" id="JBAWTH010000019">
    <property type="protein sequence ID" value="KAL2287615.1"/>
    <property type="molecule type" value="Genomic_DNA"/>
</dbReference>
<proteinExistence type="predicted"/>
<organism evidence="1 2">
    <name type="scientific">Diaporthe vaccinii</name>
    <dbReference type="NCBI Taxonomy" id="105482"/>
    <lineage>
        <taxon>Eukaryota</taxon>
        <taxon>Fungi</taxon>
        <taxon>Dikarya</taxon>
        <taxon>Ascomycota</taxon>
        <taxon>Pezizomycotina</taxon>
        <taxon>Sordariomycetes</taxon>
        <taxon>Sordariomycetidae</taxon>
        <taxon>Diaporthales</taxon>
        <taxon>Diaporthaceae</taxon>
        <taxon>Diaporthe</taxon>
        <taxon>Diaporthe eres species complex</taxon>
    </lineage>
</organism>